<evidence type="ECO:0000313" key="6">
    <source>
        <dbReference type="EMBL" id="SMD64385.1"/>
    </source>
</evidence>
<dbReference type="Pfam" id="PF02659">
    <property type="entry name" value="Mntp"/>
    <property type="match status" value="2"/>
</dbReference>
<feature type="transmembrane region" description="Helical" evidence="5">
    <location>
        <begin position="98"/>
        <end position="117"/>
    </location>
</feature>
<sequence>MYMKQTGTVAQHFHKMHGKVRKKGWLFMSTAGLFSIFLIGIASNLDNAGVGIAYGIRKIRISWFNNFIIAFFGFLFTLLAGFFGSWIALFISEFTANLIGAIVLGIIGVFILCQPFLSKKETVDSKDDSVLMGILRDPEKADFDGSKTISFSEAIVLGVALSINNIAGGFDAGVTNLNLWLTAIISGVFSFICISGFAYVGKRYLAEYLGKWATVIAGVLLILIGIDQLL</sequence>
<evidence type="ECO:0000256" key="1">
    <source>
        <dbReference type="ARBA" id="ARBA00022475"/>
    </source>
</evidence>
<feature type="transmembrane region" description="Helical" evidence="5">
    <location>
        <begin position="179"/>
        <end position="201"/>
    </location>
</feature>
<keyword evidence="1" id="KW-1003">Cell membrane</keyword>
<dbReference type="PANTHER" id="PTHR35529">
    <property type="entry name" value="MANGANESE EFFLUX PUMP MNTP-RELATED"/>
    <property type="match status" value="1"/>
</dbReference>
<feature type="transmembrane region" description="Helical" evidence="5">
    <location>
        <begin position="63"/>
        <end position="91"/>
    </location>
</feature>
<accession>A0A1Y5YRY7</accession>
<evidence type="ECO:0000256" key="4">
    <source>
        <dbReference type="ARBA" id="ARBA00023136"/>
    </source>
</evidence>
<dbReference type="InterPro" id="IPR003810">
    <property type="entry name" value="Mntp/YtaF"/>
</dbReference>
<gene>
    <name evidence="6" type="primary">mntP_1</name>
    <name evidence="6" type="ORF">BACERE00191_00299</name>
</gene>
<dbReference type="InterPro" id="IPR014205">
    <property type="entry name" value="Spore_YtaF"/>
</dbReference>
<reference evidence="7" key="1">
    <citation type="submission" date="2017-04" db="EMBL/GenBank/DDBJ databases">
        <authorList>
            <person name="Criscuolo A."/>
        </authorList>
    </citation>
    <scope>NUCLEOTIDE SEQUENCE [LARGE SCALE GENOMIC DNA]</scope>
</reference>
<feature type="transmembrane region" description="Helical" evidence="5">
    <location>
        <begin position="208"/>
        <end position="226"/>
    </location>
</feature>
<feature type="transmembrane region" description="Helical" evidence="5">
    <location>
        <begin position="24"/>
        <end position="43"/>
    </location>
</feature>
<proteinExistence type="predicted"/>
<organism evidence="6 7">
    <name type="scientific">Bacillus pacificus</name>
    <dbReference type="NCBI Taxonomy" id="2026187"/>
    <lineage>
        <taxon>Bacteria</taxon>
        <taxon>Bacillati</taxon>
        <taxon>Bacillota</taxon>
        <taxon>Bacilli</taxon>
        <taxon>Bacillales</taxon>
        <taxon>Bacillaceae</taxon>
        <taxon>Bacillus</taxon>
        <taxon>Bacillus cereus group</taxon>
    </lineage>
</organism>
<dbReference type="PANTHER" id="PTHR35529:SF2">
    <property type="entry name" value="SPORULATION PROTEIN YTAF-RELATED"/>
    <property type="match status" value="1"/>
</dbReference>
<evidence type="ECO:0000256" key="5">
    <source>
        <dbReference type="SAM" id="Phobius"/>
    </source>
</evidence>
<keyword evidence="2 5" id="KW-0812">Transmembrane</keyword>
<dbReference type="EMBL" id="FWZB01000018">
    <property type="protein sequence ID" value="SMD64385.1"/>
    <property type="molecule type" value="Genomic_DNA"/>
</dbReference>
<keyword evidence="3 5" id="KW-1133">Transmembrane helix</keyword>
<evidence type="ECO:0000256" key="2">
    <source>
        <dbReference type="ARBA" id="ARBA00022692"/>
    </source>
</evidence>
<dbReference type="AlphaFoldDB" id="A0A1Y5YRY7"/>
<evidence type="ECO:0000256" key="3">
    <source>
        <dbReference type="ARBA" id="ARBA00022989"/>
    </source>
</evidence>
<dbReference type="NCBIfam" id="TIGR02840">
    <property type="entry name" value="spore_YtaF"/>
    <property type="match status" value="1"/>
</dbReference>
<dbReference type="Proteomes" id="UP000194499">
    <property type="component" value="Unassembled WGS sequence"/>
</dbReference>
<name>A0A1Y5YRY7_9BACI</name>
<evidence type="ECO:0000313" key="7">
    <source>
        <dbReference type="Proteomes" id="UP000194499"/>
    </source>
</evidence>
<protein>
    <submittedName>
        <fullName evidence="6">Manganese efflux pump MntP</fullName>
    </submittedName>
</protein>
<keyword evidence="4 5" id="KW-0472">Membrane</keyword>